<sequence>MNRSASTNLRAGSSSIPGANIHTFVPTDEDINVGDYEFDSASESDISFSKLKIDDPKMAPNLYGMLYLYKDNGVNGLVDKVILSREEMKRFCNDVVPGSFRSLTDVDYTKLCKLCMHYIGIYGNPVMIAQLLHNVGAISNETQELASMNAGIYLYHHKPSGCGLVIHWPERGSFADNASSDKKKNMINFQRYLCKLTDIQVCLLTKDDVDSFKWKDEDTLEDFMEDNEGDANCFEFEVQKNQEQKEDFTFREGFKASFHLFQFMLVFSSIYSSIAGSTDNYERSETHIDLDLRPEIVESRNNQTLITKRLIPASVNHLTKGESIGCYTFEQKMRQMLPSCKLVFSDAVTVGDFGVFIKYADVPRELADQCLPVVEDERRKIQQNFKAQQQTIYQKIDNEIDKANKWFESHRTQYLHGVYPTLVELTDQKPSDESDLPSEHRDVINSELGDLIRVVSNAAWKQKKKRFLLAHVLASYMWSNRDPTTSSSSVVELVKEIFFDNEKDLFSLVRKNLPDSKNSWVTKFFKGDETFKVVEKIMRIADEKLRSTSDPEFADFIRFVDIEEDDAAIPDLASIVKIFQDTFAEQLERWANNTLRDDIKSILNRKFKSTRSTMLDELDKAEKKEIAILEEANRVRIRQLLMDKYDSGCTLHIKTIKKREVKKYSLMKDILVEWEYELETPKPPKVRLTFHETRLDQADFQKLATDAIDDESYCPSPQFYGYGAQTLPSLEYDPQIYSLRCLENGKILCILHNIQNHATELYYEKASRIGGAIATGNSFRKFSREFELTAFEDTNGLFALNVFSFDENRSNLFSRNANIQILPWYNNVTPEISQILFITGTEDLCFVETNGRARVYSLVTGQFQPVVAEFPHNS</sequence>
<evidence type="ECO:0000313" key="1">
    <source>
        <dbReference type="EMBL" id="RUS32095.1"/>
    </source>
</evidence>
<name>A0A433QQN8_9FUNG</name>
<accession>A0A433QQN8</accession>
<dbReference type="AlphaFoldDB" id="A0A433QQN8"/>
<keyword evidence="2" id="KW-1185">Reference proteome</keyword>
<dbReference type="Proteomes" id="UP000274822">
    <property type="component" value="Unassembled WGS sequence"/>
</dbReference>
<evidence type="ECO:0000313" key="2">
    <source>
        <dbReference type="Proteomes" id="UP000274822"/>
    </source>
</evidence>
<reference evidence="1 2" key="1">
    <citation type="journal article" date="2018" name="New Phytol.">
        <title>Phylogenomics of Endogonaceae and evolution of mycorrhizas within Mucoromycota.</title>
        <authorList>
            <person name="Chang Y."/>
            <person name="Desiro A."/>
            <person name="Na H."/>
            <person name="Sandor L."/>
            <person name="Lipzen A."/>
            <person name="Clum A."/>
            <person name="Barry K."/>
            <person name="Grigoriev I.V."/>
            <person name="Martin F.M."/>
            <person name="Stajich J.E."/>
            <person name="Smith M.E."/>
            <person name="Bonito G."/>
            <person name="Spatafora J.W."/>
        </authorList>
    </citation>
    <scope>NUCLEOTIDE SEQUENCE [LARGE SCALE GENOMIC DNA]</scope>
    <source>
        <strain evidence="1 2">AD002</strain>
    </source>
</reference>
<gene>
    <name evidence="1" type="ORF">BC938DRAFT_476289</name>
</gene>
<dbReference type="EMBL" id="RBNJ01002320">
    <property type="protein sequence ID" value="RUS32095.1"/>
    <property type="molecule type" value="Genomic_DNA"/>
</dbReference>
<protein>
    <submittedName>
        <fullName evidence="1">Uncharacterized protein</fullName>
    </submittedName>
</protein>
<proteinExistence type="predicted"/>
<comment type="caution">
    <text evidence="1">The sequence shown here is derived from an EMBL/GenBank/DDBJ whole genome shotgun (WGS) entry which is preliminary data.</text>
</comment>
<organism evidence="1 2">
    <name type="scientific">Jimgerdemannia flammicorona</name>
    <dbReference type="NCBI Taxonomy" id="994334"/>
    <lineage>
        <taxon>Eukaryota</taxon>
        <taxon>Fungi</taxon>
        <taxon>Fungi incertae sedis</taxon>
        <taxon>Mucoromycota</taxon>
        <taxon>Mucoromycotina</taxon>
        <taxon>Endogonomycetes</taxon>
        <taxon>Endogonales</taxon>
        <taxon>Endogonaceae</taxon>
        <taxon>Jimgerdemannia</taxon>
    </lineage>
</organism>
<feature type="non-terminal residue" evidence="1">
    <location>
        <position position="874"/>
    </location>
</feature>